<evidence type="ECO:0000256" key="8">
    <source>
        <dbReference type="ARBA" id="ARBA00023012"/>
    </source>
</evidence>
<evidence type="ECO:0000256" key="4">
    <source>
        <dbReference type="ARBA" id="ARBA00022679"/>
    </source>
</evidence>
<dbReference type="InterPro" id="IPR003594">
    <property type="entry name" value="HATPase_dom"/>
</dbReference>
<dbReference type="SUPFAM" id="SSF55874">
    <property type="entry name" value="ATPase domain of HSP90 chaperone/DNA topoisomerase II/histidine kinase"/>
    <property type="match status" value="1"/>
</dbReference>
<dbReference type="eggNOG" id="COG4191">
    <property type="taxonomic scope" value="Bacteria"/>
</dbReference>
<keyword evidence="7" id="KW-0067">ATP-binding</keyword>
<reference evidence="10 11" key="1">
    <citation type="submission" date="2009-01" db="EMBL/GenBank/DDBJ databases">
        <title>Complete sequence of Geobacter sp. FRC-32.</title>
        <authorList>
            <consortium name="US DOE Joint Genome Institute"/>
            <person name="Lucas S."/>
            <person name="Copeland A."/>
            <person name="Lapidus A."/>
            <person name="Glavina del Rio T."/>
            <person name="Dalin E."/>
            <person name="Tice H."/>
            <person name="Bruce D."/>
            <person name="Goodwin L."/>
            <person name="Pitluck S."/>
            <person name="Saunders E."/>
            <person name="Brettin T."/>
            <person name="Detter J.C."/>
            <person name="Han C."/>
            <person name="Larimer F."/>
            <person name="Land M."/>
            <person name="Hauser L."/>
            <person name="Kyrpides N."/>
            <person name="Ovchinnikova G."/>
            <person name="Kostka J."/>
            <person name="Richardson P."/>
        </authorList>
    </citation>
    <scope>NUCLEOTIDE SEQUENCE [LARGE SCALE GENOMIC DNA]</scope>
    <source>
        <strain evidence="11">DSM 22248 / JCM 15807 / FRC-32</strain>
    </source>
</reference>
<dbReference type="Proteomes" id="UP000007721">
    <property type="component" value="Chromosome"/>
</dbReference>
<accession>B9M790</accession>
<dbReference type="OrthoDB" id="9777714at2"/>
<dbReference type="PRINTS" id="PR00344">
    <property type="entry name" value="BCTRLSENSOR"/>
</dbReference>
<dbReference type="CDD" id="cd00082">
    <property type="entry name" value="HisKA"/>
    <property type="match status" value="1"/>
</dbReference>
<dbReference type="SUPFAM" id="SSF47384">
    <property type="entry name" value="Homodimeric domain of signal transducing histidine kinase"/>
    <property type="match status" value="1"/>
</dbReference>
<dbReference type="InterPro" id="IPR004358">
    <property type="entry name" value="Sig_transdc_His_kin-like_C"/>
</dbReference>
<evidence type="ECO:0000256" key="3">
    <source>
        <dbReference type="ARBA" id="ARBA00022553"/>
    </source>
</evidence>
<evidence type="ECO:0000256" key="5">
    <source>
        <dbReference type="ARBA" id="ARBA00022741"/>
    </source>
</evidence>
<keyword evidence="11" id="KW-1185">Reference proteome</keyword>
<keyword evidence="5" id="KW-0547">Nucleotide-binding</keyword>
<sequence length="248" mass="27303">MEKSLGKIVDANGLLLDEQVLEQLAFNEKMAELGKLSTGLVHELNSPLSVIVSAAQMILREEQLPDFVKEMVERIGMEAQRLSLFTRSLLSFARSDAGVDSEADVNLVLQEVMDFLRYEARKDSIMVIEEKDFDLPPIAADANKLKQVFINLIMNAFQSMEDGGTLLLKTYAVDGPFVAVELADTGKGIPVGAIDHIFEPFFTTKAANEGTGLGLYITRHIIERLGGKIQVQSVVNEGTTFTLLFPLP</sequence>
<dbReference type="InterPro" id="IPR003661">
    <property type="entry name" value="HisK_dim/P_dom"/>
</dbReference>
<dbReference type="Pfam" id="PF02518">
    <property type="entry name" value="HATPase_c"/>
    <property type="match status" value="1"/>
</dbReference>
<dbReference type="PANTHER" id="PTHR43065">
    <property type="entry name" value="SENSOR HISTIDINE KINASE"/>
    <property type="match status" value="1"/>
</dbReference>
<dbReference type="RefSeq" id="WP_012646907.1">
    <property type="nucleotide sequence ID" value="NC_011979.1"/>
</dbReference>
<protein>
    <recommendedName>
        <fullName evidence="2">histidine kinase</fullName>
        <ecNumber evidence="2">2.7.13.3</ecNumber>
    </recommendedName>
</protein>
<keyword evidence="4" id="KW-0808">Transferase</keyword>
<dbReference type="Pfam" id="PF00512">
    <property type="entry name" value="HisKA"/>
    <property type="match status" value="1"/>
</dbReference>
<dbReference type="InterPro" id="IPR036890">
    <property type="entry name" value="HATPase_C_sf"/>
</dbReference>
<dbReference type="SMART" id="SM00388">
    <property type="entry name" value="HisKA"/>
    <property type="match status" value="1"/>
</dbReference>
<organism evidence="10 11">
    <name type="scientific">Geotalea daltonii (strain DSM 22248 / JCM 15807 / FRC-32)</name>
    <name type="common">Geobacter daltonii</name>
    <dbReference type="NCBI Taxonomy" id="316067"/>
    <lineage>
        <taxon>Bacteria</taxon>
        <taxon>Pseudomonadati</taxon>
        <taxon>Thermodesulfobacteriota</taxon>
        <taxon>Desulfuromonadia</taxon>
        <taxon>Geobacterales</taxon>
        <taxon>Geobacteraceae</taxon>
        <taxon>Geotalea</taxon>
    </lineage>
</organism>
<name>B9M790_GEODF</name>
<dbReference type="PROSITE" id="PS50109">
    <property type="entry name" value="HIS_KIN"/>
    <property type="match status" value="1"/>
</dbReference>
<evidence type="ECO:0000313" key="11">
    <source>
        <dbReference type="Proteomes" id="UP000007721"/>
    </source>
</evidence>
<gene>
    <name evidence="10" type="primary">gnfK</name>
    <name evidence="10" type="ordered locus">Geob_1820</name>
</gene>
<dbReference type="InterPro" id="IPR005467">
    <property type="entry name" value="His_kinase_dom"/>
</dbReference>
<keyword evidence="6 10" id="KW-0418">Kinase</keyword>
<proteinExistence type="predicted"/>
<dbReference type="Gene3D" id="3.30.565.10">
    <property type="entry name" value="Histidine kinase-like ATPase, C-terminal domain"/>
    <property type="match status" value="1"/>
</dbReference>
<evidence type="ECO:0000256" key="1">
    <source>
        <dbReference type="ARBA" id="ARBA00000085"/>
    </source>
</evidence>
<dbReference type="EMBL" id="CP001390">
    <property type="protein sequence ID" value="ACM20178.1"/>
    <property type="molecule type" value="Genomic_DNA"/>
</dbReference>
<dbReference type="SMART" id="SM00387">
    <property type="entry name" value="HATPase_c"/>
    <property type="match status" value="1"/>
</dbReference>
<dbReference type="GO" id="GO:0000155">
    <property type="term" value="F:phosphorelay sensor kinase activity"/>
    <property type="evidence" value="ECO:0007669"/>
    <property type="project" value="InterPro"/>
</dbReference>
<evidence type="ECO:0000313" key="10">
    <source>
        <dbReference type="EMBL" id="ACM20178.1"/>
    </source>
</evidence>
<dbReference type="InterPro" id="IPR036097">
    <property type="entry name" value="HisK_dim/P_sf"/>
</dbReference>
<evidence type="ECO:0000256" key="7">
    <source>
        <dbReference type="ARBA" id="ARBA00022840"/>
    </source>
</evidence>
<keyword evidence="8" id="KW-0902">Two-component regulatory system</keyword>
<keyword evidence="3" id="KW-0597">Phosphoprotein</keyword>
<dbReference type="HOGENOM" id="CLU_000445_89_1_7"/>
<dbReference type="PANTHER" id="PTHR43065:SF10">
    <property type="entry name" value="PEROXIDE STRESS-ACTIVATED HISTIDINE KINASE MAK3"/>
    <property type="match status" value="1"/>
</dbReference>
<evidence type="ECO:0000256" key="6">
    <source>
        <dbReference type="ARBA" id="ARBA00022777"/>
    </source>
</evidence>
<comment type="catalytic activity">
    <reaction evidence="1">
        <text>ATP + protein L-histidine = ADP + protein N-phospho-L-histidine.</text>
        <dbReference type="EC" id="2.7.13.3"/>
    </reaction>
</comment>
<dbReference type="Gene3D" id="1.10.287.130">
    <property type="match status" value="1"/>
</dbReference>
<dbReference type="STRING" id="316067.Geob_1820"/>
<feature type="domain" description="Histidine kinase" evidence="9">
    <location>
        <begin position="39"/>
        <end position="248"/>
    </location>
</feature>
<dbReference type="EC" id="2.7.13.3" evidence="2"/>
<dbReference type="KEGG" id="geo:Geob_1820"/>
<evidence type="ECO:0000256" key="2">
    <source>
        <dbReference type="ARBA" id="ARBA00012438"/>
    </source>
</evidence>
<evidence type="ECO:0000259" key="9">
    <source>
        <dbReference type="PROSITE" id="PS50109"/>
    </source>
</evidence>
<dbReference type="AlphaFoldDB" id="B9M790"/>
<dbReference type="GO" id="GO:0005524">
    <property type="term" value="F:ATP binding"/>
    <property type="evidence" value="ECO:0007669"/>
    <property type="project" value="UniProtKB-KW"/>
</dbReference>